<feature type="chain" id="PRO_5046311775" description="SH3 domain-containing protein" evidence="2">
    <location>
        <begin position="27"/>
        <end position="121"/>
    </location>
</feature>
<evidence type="ECO:0008006" key="5">
    <source>
        <dbReference type="Google" id="ProtNLM"/>
    </source>
</evidence>
<feature type="region of interest" description="Disordered" evidence="1">
    <location>
        <begin position="26"/>
        <end position="61"/>
    </location>
</feature>
<sequence>MKKISAVCLGALFAALSLAPVSAASAATSDQGISAQETRTTVRNDIPGLPARTAPYPDAPIHSTTPPGAILVGICWSEGGYVEAWGAAHNKWVLADNSAGGLWVWGGGLVGNETGNVNNHC</sequence>
<reference evidence="3 4" key="1">
    <citation type="submission" date="2022-11" db="EMBL/GenBank/DDBJ databases">
        <title>Draft genome sequence of Saccharopolyspora sp. WRP15-2 isolated from rhizosphere soils of wild rice in Thailand.</title>
        <authorList>
            <person name="Duangmal K."/>
            <person name="Kammanee S."/>
            <person name="Muangham S."/>
        </authorList>
    </citation>
    <scope>NUCLEOTIDE SEQUENCE [LARGE SCALE GENOMIC DNA]</scope>
    <source>
        <strain evidence="3 4">WRP15-2</strain>
    </source>
</reference>
<accession>A0ABT4UV21</accession>
<feature type="compositionally biased region" description="Polar residues" evidence="1">
    <location>
        <begin position="28"/>
        <end position="43"/>
    </location>
</feature>
<comment type="caution">
    <text evidence="3">The sequence shown here is derived from an EMBL/GenBank/DDBJ whole genome shotgun (WGS) entry which is preliminary data.</text>
</comment>
<evidence type="ECO:0000256" key="2">
    <source>
        <dbReference type="SAM" id="SignalP"/>
    </source>
</evidence>
<evidence type="ECO:0000256" key="1">
    <source>
        <dbReference type="SAM" id="MobiDB-lite"/>
    </source>
</evidence>
<dbReference type="Proteomes" id="UP001210380">
    <property type="component" value="Unassembled WGS sequence"/>
</dbReference>
<name>A0ABT4UV21_9PSEU</name>
<dbReference type="RefSeq" id="WP_270947636.1">
    <property type="nucleotide sequence ID" value="NZ_JAQGLA010000006.1"/>
</dbReference>
<evidence type="ECO:0000313" key="4">
    <source>
        <dbReference type="Proteomes" id="UP001210380"/>
    </source>
</evidence>
<keyword evidence="4" id="KW-1185">Reference proteome</keyword>
<feature type="signal peptide" evidence="2">
    <location>
        <begin position="1"/>
        <end position="26"/>
    </location>
</feature>
<evidence type="ECO:0000313" key="3">
    <source>
        <dbReference type="EMBL" id="MDA3625051.1"/>
    </source>
</evidence>
<dbReference type="EMBL" id="JAQGLA010000006">
    <property type="protein sequence ID" value="MDA3625051.1"/>
    <property type="molecule type" value="Genomic_DNA"/>
</dbReference>
<organism evidence="3 4">
    <name type="scientific">Saccharopolyspora oryzae</name>
    <dbReference type="NCBI Taxonomy" id="2997343"/>
    <lineage>
        <taxon>Bacteria</taxon>
        <taxon>Bacillati</taxon>
        <taxon>Actinomycetota</taxon>
        <taxon>Actinomycetes</taxon>
        <taxon>Pseudonocardiales</taxon>
        <taxon>Pseudonocardiaceae</taxon>
        <taxon>Saccharopolyspora</taxon>
    </lineage>
</organism>
<protein>
    <recommendedName>
        <fullName evidence="5">SH3 domain-containing protein</fullName>
    </recommendedName>
</protein>
<keyword evidence="2" id="KW-0732">Signal</keyword>
<gene>
    <name evidence="3" type="ORF">OU415_06375</name>
</gene>
<proteinExistence type="predicted"/>